<feature type="binding site" evidence="4">
    <location>
        <position position="593"/>
    </location>
    <ligand>
        <name>S-adenosyl-L-methionine</name>
        <dbReference type="ChEBI" id="CHEBI:59789"/>
    </ligand>
</feature>
<keyword evidence="1 4" id="KW-0489">Methyltransferase</keyword>
<dbReference type="Gene3D" id="2.40.50.1070">
    <property type="match status" value="1"/>
</dbReference>
<keyword evidence="2 4" id="KW-0808">Transferase</keyword>
<accession>A0A3N4IL33</accession>
<dbReference type="GO" id="GO:0009451">
    <property type="term" value="P:RNA modification"/>
    <property type="evidence" value="ECO:0007669"/>
    <property type="project" value="UniProtKB-ARBA"/>
</dbReference>
<feature type="compositionally biased region" description="Basic and acidic residues" evidence="6">
    <location>
        <begin position="70"/>
        <end position="80"/>
    </location>
</feature>
<feature type="binding site" evidence="4">
    <location>
        <position position="487"/>
    </location>
    <ligand>
        <name>S-adenosyl-L-methionine</name>
        <dbReference type="ChEBI" id="CHEBI:59789"/>
    </ligand>
</feature>
<dbReference type="EMBL" id="ML119648">
    <property type="protein sequence ID" value="RPA86855.1"/>
    <property type="molecule type" value="Genomic_DNA"/>
</dbReference>
<dbReference type="InterPro" id="IPR012340">
    <property type="entry name" value="NA-bd_OB-fold"/>
</dbReference>
<dbReference type="FunFam" id="2.40.50.140:FF:000201">
    <property type="entry name" value="TRM2p tRNA methyltransferase"/>
    <property type="match status" value="1"/>
</dbReference>
<keyword evidence="3 4" id="KW-0949">S-adenosyl-L-methionine</keyword>
<dbReference type="PANTHER" id="PTHR11061">
    <property type="entry name" value="RNA M5U METHYLTRANSFERASE"/>
    <property type="match status" value="1"/>
</dbReference>
<dbReference type="PANTHER" id="PTHR11061:SF30">
    <property type="entry name" value="TRNA (URACIL(54)-C(5))-METHYLTRANSFERASE"/>
    <property type="match status" value="1"/>
</dbReference>
<feature type="domain" description="TRAM" evidence="7">
    <location>
        <begin position="205"/>
        <end position="268"/>
    </location>
</feature>
<evidence type="ECO:0000256" key="2">
    <source>
        <dbReference type="ARBA" id="ARBA00022679"/>
    </source>
</evidence>
<comment type="similarity">
    <text evidence="4">Belongs to the class I-like SAM-binding methyltransferase superfamily. RNA M5U methyltransferase family.</text>
</comment>
<dbReference type="Proteomes" id="UP000275078">
    <property type="component" value="Unassembled WGS sequence"/>
</dbReference>
<evidence type="ECO:0000313" key="8">
    <source>
        <dbReference type="EMBL" id="RPA86855.1"/>
    </source>
</evidence>
<feature type="binding site" evidence="4">
    <location>
        <position position="544"/>
    </location>
    <ligand>
        <name>S-adenosyl-L-methionine</name>
        <dbReference type="ChEBI" id="CHEBI:59789"/>
    </ligand>
</feature>
<dbReference type="Pfam" id="PF05958">
    <property type="entry name" value="tRNA_U5-meth_tr"/>
    <property type="match status" value="1"/>
</dbReference>
<dbReference type="PROSITE" id="PS50926">
    <property type="entry name" value="TRAM"/>
    <property type="match status" value="1"/>
</dbReference>
<dbReference type="Gene3D" id="2.40.50.140">
    <property type="entry name" value="Nucleic acid-binding proteins"/>
    <property type="match status" value="1"/>
</dbReference>
<protein>
    <submittedName>
        <fullName evidence="8">S-adenosyl-L-methionine-dependent methyltransferase</fullName>
    </submittedName>
</protein>
<reference evidence="8 9" key="1">
    <citation type="journal article" date="2018" name="Nat. Ecol. Evol.">
        <title>Pezizomycetes genomes reveal the molecular basis of ectomycorrhizal truffle lifestyle.</title>
        <authorList>
            <person name="Murat C."/>
            <person name="Payen T."/>
            <person name="Noel B."/>
            <person name="Kuo A."/>
            <person name="Morin E."/>
            <person name="Chen J."/>
            <person name="Kohler A."/>
            <person name="Krizsan K."/>
            <person name="Balestrini R."/>
            <person name="Da Silva C."/>
            <person name="Montanini B."/>
            <person name="Hainaut M."/>
            <person name="Levati E."/>
            <person name="Barry K.W."/>
            <person name="Belfiori B."/>
            <person name="Cichocki N."/>
            <person name="Clum A."/>
            <person name="Dockter R.B."/>
            <person name="Fauchery L."/>
            <person name="Guy J."/>
            <person name="Iotti M."/>
            <person name="Le Tacon F."/>
            <person name="Lindquist E.A."/>
            <person name="Lipzen A."/>
            <person name="Malagnac F."/>
            <person name="Mello A."/>
            <person name="Molinier V."/>
            <person name="Miyauchi S."/>
            <person name="Poulain J."/>
            <person name="Riccioni C."/>
            <person name="Rubini A."/>
            <person name="Sitrit Y."/>
            <person name="Splivallo R."/>
            <person name="Traeger S."/>
            <person name="Wang M."/>
            <person name="Zifcakova L."/>
            <person name="Wipf D."/>
            <person name="Zambonelli A."/>
            <person name="Paolocci F."/>
            <person name="Nowrousian M."/>
            <person name="Ottonello S."/>
            <person name="Baldrian P."/>
            <person name="Spatafora J.W."/>
            <person name="Henrissat B."/>
            <person name="Nagy L.G."/>
            <person name="Aury J.M."/>
            <person name="Wincker P."/>
            <person name="Grigoriev I.V."/>
            <person name="Bonfante P."/>
            <person name="Martin F.M."/>
        </authorList>
    </citation>
    <scope>NUCLEOTIDE SEQUENCE [LARGE SCALE GENOMIC DNA]</scope>
    <source>
        <strain evidence="8 9">RN42</strain>
    </source>
</reference>
<dbReference type="GO" id="GO:0032259">
    <property type="term" value="P:methylation"/>
    <property type="evidence" value="ECO:0007669"/>
    <property type="project" value="UniProtKB-KW"/>
</dbReference>
<dbReference type="GO" id="GO:0030697">
    <property type="term" value="F:tRNA (uracil(54)-C5)-methyltransferase activity, S-adenosyl methionine-dependent"/>
    <property type="evidence" value="ECO:0007669"/>
    <property type="project" value="InterPro"/>
</dbReference>
<feature type="active site" description="Nucleophile" evidence="4">
    <location>
        <position position="620"/>
    </location>
</feature>
<proteinExistence type="inferred from homology"/>
<dbReference type="PROSITE" id="PS01231">
    <property type="entry name" value="TRMA_2"/>
    <property type="match status" value="1"/>
</dbReference>
<dbReference type="CDD" id="cd02440">
    <property type="entry name" value="AdoMet_MTases"/>
    <property type="match status" value="1"/>
</dbReference>
<evidence type="ECO:0000256" key="3">
    <source>
        <dbReference type="ARBA" id="ARBA00022691"/>
    </source>
</evidence>
<dbReference type="PROSITE" id="PS01230">
    <property type="entry name" value="TRMA_1"/>
    <property type="match status" value="1"/>
</dbReference>
<feature type="region of interest" description="Disordered" evidence="6">
    <location>
        <begin position="55"/>
        <end position="80"/>
    </location>
</feature>
<dbReference type="PROSITE" id="PS51687">
    <property type="entry name" value="SAM_MT_RNA_M5U"/>
    <property type="match status" value="1"/>
</dbReference>
<dbReference type="InterPro" id="IPR030391">
    <property type="entry name" value="MeTrfase_TrmA_CS"/>
</dbReference>
<feature type="region of interest" description="Disordered" evidence="6">
    <location>
        <begin position="124"/>
        <end position="183"/>
    </location>
</feature>
<dbReference type="SUPFAM" id="SSF50249">
    <property type="entry name" value="Nucleic acid-binding proteins"/>
    <property type="match status" value="1"/>
</dbReference>
<feature type="binding site" evidence="4">
    <location>
        <position position="523"/>
    </location>
    <ligand>
        <name>S-adenosyl-L-methionine</name>
        <dbReference type="ChEBI" id="CHEBI:59789"/>
    </ligand>
</feature>
<dbReference type="AlphaFoldDB" id="A0A3N4IL33"/>
<sequence>MLKTFLNIHRQVATSHRLPNLLSALRVQNTPSQFRQFQSSTTRLGRTTDYTIESGQALRTAPNNNHHNRDRGEGLKRQETRKKWIPVSARHSQHNFITMDGVQEQLSHPAGEATAPAPISVAASTTDAPMQPAPEASKSESEPLPPTLKRPHESDTNPRKKGRTGPGEMQKNRKQKTKAQAGLDATLAIDAQRLRERHGIKDEDIKPQGERFSLLTVTVDCLSAQGEGLAVSEAKDRVYVVPFALPGEEVEVKLCRSIEDITFTDLVRVITPSPKRDDSLVQCQYFGKCGGCQFQQLSYADQLEHKRGVIERAYKNFFHLAPSLLPKVEDIMPSPLEYQYRTKLTPHFQGPRRGGWKADAPVPDIGFNNKAAPFVLDIEDCPIGTPAVRKGMKETREFVRENFRTKYKKGATLLLRENTVREPIKPEDETTLEVDGTTSKVVEVTDPATNSPVKMLEKKLCETDNNKIVTEYVGKWKFRNEAGSFFQNNNSILINFTDYVRSKLLLPTSGTEQSAPKYLVDAYCGSGLFSITCGTPFKKVLGVDISAPGISQARLNGIENGFSPEQLEFVLGNAEKIFEKIDLPADDTSMIIDPPRKGCDEAFLNQLLEFKPKRIVYISCNVHTQARDLDFILRDERGKGYKVDSLSGFDFFPQTYHVEGCAVLTRE</sequence>
<evidence type="ECO:0000259" key="7">
    <source>
        <dbReference type="PROSITE" id="PS50926"/>
    </source>
</evidence>
<gene>
    <name evidence="8" type="ORF">BJ508DRAFT_411029</name>
</gene>
<evidence type="ECO:0000313" key="9">
    <source>
        <dbReference type="Proteomes" id="UP000275078"/>
    </source>
</evidence>
<dbReference type="NCBIfam" id="TIGR00479">
    <property type="entry name" value="rumA"/>
    <property type="match status" value="1"/>
</dbReference>
<evidence type="ECO:0000256" key="5">
    <source>
        <dbReference type="PROSITE-ProRule" id="PRU10015"/>
    </source>
</evidence>
<evidence type="ECO:0000256" key="1">
    <source>
        <dbReference type="ARBA" id="ARBA00022603"/>
    </source>
</evidence>
<dbReference type="SUPFAM" id="SSF53335">
    <property type="entry name" value="S-adenosyl-L-methionine-dependent methyltransferases"/>
    <property type="match status" value="1"/>
</dbReference>
<dbReference type="GO" id="GO:0008033">
    <property type="term" value="P:tRNA processing"/>
    <property type="evidence" value="ECO:0007669"/>
    <property type="project" value="InterPro"/>
</dbReference>
<dbReference type="InterPro" id="IPR029063">
    <property type="entry name" value="SAM-dependent_MTases_sf"/>
</dbReference>
<dbReference type="InterPro" id="IPR010280">
    <property type="entry name" value="U5_MeTrfase_fam"/>
</dbReference>
<dbReference type="InterPro" id="IPR030390">
    <property type="entry name" value="MeTrfase_TrmA_AS"/>
</dbReference>
<name>A0A3N4IL33_ASCIM</name>
<organism evidence="8 9">
    <name type="scientific">Ascobolus immersus RN42</name>
    <dbReference type="NCBI Taxonomy" id="1160509"/>
    <lineage>
        <taxon>Eukaryota</taxon>
        <taxon>Fungi</taxon>
        <taxon>Dikarya</taxon>
        <taxon>Ascomycota</taxon>
        <taxon>Pezizomycotina</taxon>
        <taxon>Pezizomycetes</taxon>
        <taxon>Pezizales</taxon>
        <taxon>Ascobolaceae</taxon>
        <taxon>Ascobolus</taxon>
    </lineage>
</organism>
<dbReference type="Gene3D" id="3.40.50.150">
    <property type="entry name" value="Vaccinia Virus protein VP39"/>
    <property type="match status" value="1"/>
</dbReference>
<dbReference type="InterPro" id="IPR002792">
    <property type="entry name" value="TRAM_dom"/>
</dbReference>
<dbReference type="InterPro" id="IPR025795">
    <property type="entry name" value="tRNA_(uracil-5-)_MeTrfase"/>
</dbReference>
<dbReference type="STRING" id="1160509.A0A3N4IL33"/>
<feature type="active site" evidence="5">
    <location>
        <position position="620"/>
    </location>
</feature>
<keyword evidence="9" id="KW-1185">Reference proteome</keyword>
<evidence type="ECO:0000256" key="4">
    <source>
        <dbReference type="PROSITE-ProRule" id="PRU01024"/>
    </source>
</evidence>
<dbReference type="OrthoDB" id="10250660at2759"/>
<evidence type="ECO:0000256" key="6">
    <source>
        <dbReference type="SAM" id="MobiDB-lite"/>
    </source>
</evidence>
<dbReference type="PROSITE" id="PS51622">
    <property type="entry name" value="SAM_MT_RNA_M5U_2"/>
    <property type="match status" value="1"/>
</dbReference>